<evidence type="ECO:0000313" key="2">
    <source>
        <dbReference type="EMBL" id="KAJ7100853.1"/>
    </source>
</evidence>
<sequence length="355" mass="39340">MSSNETTSAKDAAPSQEILTRRAFNAAAPIAQLPPELLAEIFLLRVPKTAAQMRDISWFKVSHVCRTWRETALAFPAFWATPITRSRPLTKMMVARAGATPLVLRSDESPRRASAFLRTYPTRIGAIDVEEQQLMIKYILDRSGMVRAAAPHLRAVKIVKRYPCPGDDNGIGTWLEADLLCRAEVLAQGGAPLRTRLHLECCAFPWQSAWYSQLAHLHLQRLSGAYSLSLEELFSILLRSRNLETLALIDVGLHGPPGAPLVLTQLRALRLRAPHTSCTQLMTQLTLPAIARLDIEVPGNPDSDADADSRDVLPQQSALLVTCLQHPRILGAQDRLNVDVVDKWDIVASWSRGDE</sequence>
<dbReference type="AlphaFoldDB" id="A0AAD6UJF9"/>
<comment type="caution">
    <text evidence="2">The sequence shown here is derived from an EMBL/GenBank/DDBJ whole genome shotgun (WGS) entry which is preliminary data.</text>
</comment>
<feature type="domain" description="F-box" evidence="1">
    <location>
        <begin position="30"/>
        <end position="81"/>
    </location>
</feature>
<proteinExistence type="predicted"/>
<organism evidence="2 3">
    <name type="scientific">Mycena belliarum</name>
    <dbReference type="NCBI Taxonomy" id="1033014"/>
    <lineage>
        <taxon>Eukaryota</taxon>
        <taxon>Fungi</taxon>
        <taxon>Dikarya</taxon>
        <taxon>Basidiomycota</taxon>
        <taxon>Agaricomycotina</taxon>
        <taxon>Agaricomycetes</taxon>
        <taxon>Agaricomycetidae</taxon>
        <taxon>Agaricales</taxon>
        <taxon>Marasmiineae</taxon>
        <taxon>Mycenaceae</taxon>
        <taxon>Mycena</taxon>
    </lineage>
</organism>
<dbReference type="Proteomes" id="UP001222325">
    <property type="component" value="Unassembled WGS sequence"/>
</dbReference>
<evidence type="ECO:0000313" key="3">
    <source>
        <dbReference type="Proteomes" id="UP001222325"/>
    </source>
</evidence>
<dbReference type="Gene3D" id="1.20.1280.50">
    <property type="match status" value="1"/>
</dbReference>
<name>A0AAD6UJF9_9AGAR</name>
<reference evidence="2" key="1">
    <citation type="submission" date="2023-03" db="EMBL/GenBank/DDBJ databases">
        <title>Massive genome expansion in bonnet fungi (Mycena s.s.) driven by repeated elements and novel gene families across ecological guilds.</title>
        <authorList>
            <consortium name="Lawrence Berkeley National Laboratory"/>
            <person name="Harder C.B."/>
            <person name="Miyauchi S."/>
            <person name="Viragh M."/>
            <person name="Kuo A."/>
            <person name="Thoen E."/>
            <person name="Andreopoulos B."/>
            <person name="Lu D."/>
            <person name="Skrede I."/>
            <person name="Drula E."/>
            <person name="Henrissat B."/>
            <person name="Morin E."/>
            <person name="Kohler A."/>
            <person name="Barry K."/>
            <person name="LaButti K."/>
            <person name="Morin E."/>
            <person name="Salamov A."/>
            <person name="Lipzen A."/>
            <person name="Mereny Z."/>
            <person name="Hegedus B."/>
            <person name="Baldrian P."/>
            <person name="Stursova M."/>
            <person name="Weitz H."/>
            <person name="Taylor A."/>
            <person name="Grigoriev I.V."/>
            <person name="Nagy L.G."/>
            <person name="Martin F."/>
            <person name="Kauserud H."/>
        </authorList>
    </citation>
    <scope>NUCLEOTIDE SEQUENCE</scope>
    <source>
        <strain evidence="2">CBHHK173m</strain>
    </source>
</reference>
<protein>
    <recommendedName>
        <fullName evidence="1">F-box domain-containing protein</fullName>
    </recommendedName>
</protein>
<dbReference type="Pfam" id="PF12937">
    <property type="entry name" value="F-box-like"/>
    <property type="match status" value="1"/>
</dbReference>
<dbReference type="EMBL" id="JARJCN010000005">
    <property type="protein sequence ID" value="KAJ7100853.1"/>
    <property type="molecule type" value="Genomic_DNA"/>
</dbReference>
<accession>A0AAD6UJF9</accession>
<dbReference type="InterPro" id="IPR001810">
    <property type="entry name" value="F-box_dom"/>
</dbReference>
<keyword evidence="3" id="KW-1185">Reference proteome</keyword>
<gene>
    <name evidence="2" type="ORF">B0H15DRAFT_462966</name>
</gene>
<evidence type="ECO:0000259" key="1">
    <source>
        <dbReference type="Pfam" id="PF12937"/>
    </source>
</evidence>